<dbReference type="Pfam" id="PF01258">
    <property type="entry name" value="zf-dskA_traR"/>
    <property type="match status" value="1"/>
</dbReference>
<dbReference type="RefSeq" id="WP_127649980.1">
    <property type="nucleotide sequence ID" value="NZ_MKWS01000009.1"/>
</dbReference>
<dbReference type="GO" id="GO:1900378">
    <property type="term" value="P:positive regulation of secondary metabolite biosynthetic process"/>
    <property type="evidence" value="ECO:0007669"/>
    <property type="project" value="TreeGrafter"/>
</dbReference>
<keyword evidence="3" id="KW-0862">Zinc</keyword>
<dbReference type="PANTHER" id="PTHR38777">
    <property type="entry name" value="FELS-2 PROPHAGE PROTEIN"/>
    <property type="match status" value="1"/>
</dbReference>
<keyword evidence="2" id="KW-0863">Zinc-finger</keyword>
<organism evidence="6 7">
    <name type="scientific">Pseudomonas koreensis</name>
    <dbReference type="NCBI Taxonomy" id="198620"/>
    <lineage>
        <taxon>Bacteria</taxon>
        <taxon>Pseudomonadati</taxon>
        <taxon>Pseudomonadota</taxon>
        <taxon>Gammaproteobacteria</taxon>
        <taxon>Pseudomonadales</taxon>
        <taxon>Pseudomonadaceae</taxon>
        <taxon>Pseudomonas</taxon>
    </lineage>
</organism>
<evidence type="ECO:0000313" key="7">
    <source>
        <dbReference type="Proteomes" id="UP000288002"/>
    </source>
</evidence>
<evidence type="ECO:0000256" key="2">
    <source>
        <dbReference type="ARBA" id="ARBA00022771"/>
    </source>
</evidence>
<gene>
    <name evidence="6" type="ORF">A9HBioS_3064</name>
</gene>
<evidence type="ECO:0000259" key="5">
    <source>
        <dbReference type="Pfam" id="PF01258"/>
    </source>
</evidence>
<name>A0AA94JH42_9PSED</name>
<dbReference type="Proteomes" id="UP000288002">
    <property type="component" value="Unassembled WGS sequence"/>
</dbReference>
<dbReference type="Gene3D" id="1.20.120.910">
    <property type="entry name" value="DksA, coiled-coil domain"/>
    <property type="match status" value="1"/>
</dbReference>
<evidence type="ECO:0000313" key="6">
    <source>
        <dbReference type="EMBL" id="RVD77041.1"/>
    </source>
</evidence>
<dbReference type="PROSITE" id="PS51128">
    <property type="entry name" value="ZF_DKSA_2"/>
    <property type="match status" value="1"/>
</dbReference>
<evidence type="ECO:0000256" key="3">
    <source>
        <dbReference type="ARBA" id="ARBA00022833"/>
    </source>
</evidence>
<evidence type="ECO:0000256" key="1">
    <source>
        <dbReference type="ARBA" id="ARBA00022723"/>
    </source>
</evidence>
<dbReference type="SUPFAM" id="SSF57716">
    <property type="entry name" value="Glucocorticoid receptor-like (DNA-binding domain)"/>
    <property type="match status" value="1"/>
</dbReference>
<proteinExistence type="predicted"/>
<dbReference type="EMBL" id="MKWS01000009">
    <property type="protein sequence ID" value="RVD77041.1"/>
    <property type="molecule type" value="Genomic_DNA"/>
</dbReference>
<feature type="zinc finger region" description="dksA C4-type" evidence="4">
    <location>
        <begin position="34"/>
        <end position="58"/>
    </location>
</feature>
<dbReference type="InterPro" id="IPR000962">
    <property type="entry name" value="Znf_DskA_TraR"/>
</dbReference>
<keyword evidence="1" id="KW-0479">Metal-binding</keyword>
<dbReference type="PANTHER" id="PTHR38777:SF1">
    <property type="entry name" value="DNAK SUPPRESSOR PROTEIN"/>
    <property type="match status" value="1"/>
</dbReference>
<accession>A0AA94JH42</accession>
<sequence>MADIVDLAGGVIEETVQHGLKQIVRYTGISAKECEECGEDIPEDRRAAVKGVKVCAPCGALVELKAKGVRRL</sequence>
<protein>
    <submittedName>
        <fullName evidence="6">Prokaryotic dksA/traR C4-type zinc finger</fullName>
    </submittedName>
</protein>
<dbReference type="GO" id="GO:0008270">
    <property type="term" value="F:zinc ion binding"/>
    <property type="evidence" value="ECO:0007669"/>
    <property type="project" value="UniProtKB-KW"/>
</dbReference>
<evidence type="ECO:0000256" key="4">
    <source>
        <dbReference type="PROSITE-ProRule" id="PRU00510"/>
    </source>
</evidence>
<feature type="domain" description="Zinc finger DksA/TraR C4-type" evidence="5">
    <location>
        <begin position="32"/>
        <end position="60"/>
    </location>
</feature>
<dbReference type="AlphaFoldDB" id="A0AA94JH42"/>
<reference evidence="6 7" key="1">
    <citation type="submission" date="2016-10" db="EMBL/GenBank/DDBJ databases">
        <title>Search of new enzymes for the oxidation of sulfur compounds.</title>
        <authorList>
            <person name="Novo A."/>
            <person name="Moreira I.S."/>
            <person name="Castro P.M."/>
        </authorList>
    </citation>
    <scope>NUCLEOTIDE SEQUENCE [LARGE SCALE GENOMIC DNA]</scope>
    <source>
        <strain evidence="6 7">A9</strain>
    </source>
</reference>
<comment type="caution">
    <text evidence="6">The sequence shown here is derived from an EMBL/GenBank/DDBJ whole genome shotgun (WGS) entry which is preliminary data.</text>
</comment>